<accession>A0ABR3NCZ2</accession>
<sequence>MAPALCFSKAPLLLENKEKADQSHLASQGGNKRTQNKRFDQPQHGSKYFSFLVPSVRFTVRSHESVSLARLKQQSAPRSCVDATARGPKHCLAHYSPRKVTALPVRPELAH</sequence>
<keyword evidence="3" id="KW-1185">Reference proteome</keyword>
<protein>
    <submittedName>
        <fullName evidence="2">Uncharacterized protein</fullName>
    </submittedName>
</protein>
<reference evidence="2 3" key="1">
    <citation type="submission" date="2023-09" db="EMBL/GenBank/DDBJ databases">
        <authorList>
            <person name="Wang M."/>
        </authorList>
    </citation>
    <scope>NUCLEOTIDE SEQUENCE [LARGE SCALE GENOMIC DNA]</scope>
    <source>
        <strain evidence="2">GT-2023</strain>
        <tissue evidence="2">Liver</tissue>
    </source>
</reference>
<evidence type="ECO:0000256" key="1">
    <source>
        <dbReference type="SAM" id="MobiDB-lite"/>
    </source>
</evidence>
<gene>
    <name evidence="2" type="ORF">QQF64_027510</name>
</gene>
<dbReference type="Proteomes" id="UP001558613">
    <property type="component" value="Unassembled WGS sequence"/>
</dbReference>
<proteinExistence type="predicted"/>
<evidence type="ECO:0000313" key="3">
    <source>
        <dbReference type="Proteomes" id="UP001558613"/>
    </source>
</evidence>
<feature type="region of interest" description="Disordered" evidence="1">
    <location>
        <begin position="18"/>
        <end position="43"/>
    </location>
</feature>
<name>A0ABR3NCZ2_9TELE</name>
<evidence type="ECO:0000313" key="2">
    <source>
        <dbReference type="EMBL" id="KAL1274696.1"/>
    </source>
</evidence>
<organism evidence="2 3">
    <name type="scientific">Cirrhinus molitorella</name>
    <name type="common">mud carp</name>
    <dbReference type="NCBI Taxonomy" id="172907"/>
    <lineage>
        <taxon>Eukaryota</taxon>
        <taxon>Metazoa</taxon>
        <taxon>Chordata</taxon>
        <taxon>Craniata</taxon>
        <taxon>Vertebrata</taxon>
        <taxon>Euteleostomi</taxon>
        <taxon>Actinopterygii</taxon>
        <taxon>Neopterygii</taxon>
        <taxon>Teleostei</taxon>
        <taxon>Ostariophysi</taxon>
        <taxon>Cypriniformes</taxon>
        <taxon>Cyprinidae</taxon>
        <taxon>Labeoninae</taxon>
        <taxon>Labeonini</taxon>
        <taxon>Cirrhinus</taxon>
    </lineage>
</organism>
<feature type="compositionally biased region" description="Polar residues" evidence="1">
    <location>
        <begin position="24"/>
        <end position="33"/>
    </location>
</feature>
<comment type="caution">
    <text evidence="2">The sequence shown here is derived from an EMBL/GenBank/DDBJ whole genome shotgun (WGS) entry which is preliminary data.</text>
</comment>
<dbReference type="EMBL" id="JAYMGO010000005">
    <property type="protein sequence ID" value="KAL1274696.1"/>
    <property type="molecule type" value="Genomic_DNA"/>
</dbReference>